<dbReference type="InterPro" id="IPR000587">
    <property type="entry name" value="Creatinase_N"/>
</dbReference>
<keyword evidence="2" id="KW-0479">Metal-binding</keyword>
<accession>A0A7L4UP60</accession>
<feature type="domain" description="Peptidase M24 C-terminal" evidence="6">
    <location>
        <begin position="529"/>
        <end position="589"/>
    </location>
</feature>
<evidence type="ECO:0000259" key="4">
    <source>
        <dbReference type="Pfam" id="PF00557"/>
    </source>
</evidence>
<dbReference type="InterPro" id="IPR000994">
    <property type="entry name" value="Pept_M24"/>
</dbReference>
<dbReference type="FunFam" id="3.90.230.10:FF:000009">
    <property type="entry name" value="xaa-Pro aminopeptidase 2"/>
    <property type="match status" value="1"/>
</dbReference>
<dbReference type="CDD" id="cd01085">
    <property type="entry name" value="APP"/>
    <property type="match status" value="1"/>
</dbReference>
<feature type="domain" description="Peptidase M24" evidence="4">
    <location>
        <begin position="306"/>
        <end position="521"/>
    </location>
</feature>
<keyword evidence="7" id="KW-0645">Protease</keyword>
<dbReference type="InterPro" id="IPR033740">
    <property type="entry name" value="Pept_M24B"/>
</dbReference>
<keyword evidence="3" id="KW-0378">Hydrolase</keyword>
<dbReference type="AlphaFoldDB" id="A0A7L4UP60"/>
<dbReference type="RefSeq" id="WP_116496716.1">
    <property type="nucleotide sequence ID" value="NZ_QENZ01000005.1"/>
</dbReference>
<dbReference type="InterPro" id="IPR032416">
    <property type="entry name" value="Peptidase_M24_C"/>
</dbReference>
<keyword evidence="7" id="KW-0031">Aminopeptidase</keyword>
<comment type="similarity">
    <text evidence="1">Belongs to the peptidase M24B family.</text>
</comment>
<dbReference type="PANTHER" id="PTHR43763:SF6">
    <property type="entry name" value="XAA-PRO AMINOPEPTIDASE 1"/>
    <property type="match status" value="1"/>
</dbReference>
<name>A0A7L4UP60_BALHA</name>
<keyword evidence="8" id="KW-1185">Reference proteome</keyword>
<dbReference type="GO" id="GO:0046872">
    <property type="term" value="F:metal ion binding"/>
    <property type="evidence" value="ECO:0007669"/>
    <property type="project" value="UniProtKB-KW"/>
</dbReference>
<dbReference type="Pfam" id="PF01321">
    <property type="entry name" value="Creatinase_N"/>
    <property type="match status" value="1"/>
</dbReference>
<dbReference type="InterPro" id="IPR029149">
    <property type="entry name" value="Creatin/AminoP/Spt16_N"/>
</dbReference>
<dbReference type="Pfam" id="PF00557">
    <property type="entry name" value="Peptidase_M24"/>
    <property type="match status" value="1"/>
</dbReference>
<dbReference type="OrthoDB" id="9806388at2"/>
<evidence type="ECO:0000313" key="7">
    <source>
        <dbReference type="EMBL" id="PVX49853.1"/>
    </source>
</evidence>
<gene>
    <name evidence="7" type="ORF">C7377_1491</name>
</gene>
<dbReference type="SUPFAM" id="SSF55920">
    <property type="entry name" value="Creatinase/aminopeptidase"/>
    <property type="match status" value="1"/>
</dbReference>
<sequence length="589" mass="66950">MDTPTKLKTLRKLMQKHQVNAFIVYSADPHMSEYLPEEWKEREWLSGFTGSAGLVVVTLDKAGLWTDSRYFVQATEELKNSGIELFKQGIEGFPHYMEWIKSEVERDGTVAINGLCCAHDDWQLLEQKLAVKDIKVKDLPLLAKLWDTRIAGEMQPIITQPLEYAGQSAKDKLAIIREKMQESNTTMHLVSSLDDIAWILNLRGFDVAYNPVFLSYLLITNEDATLFVNMEKCSPTVKKQLDEANVRLAEYEDFFQYLTNVKNQRILIAAHSNQTIFERLQDDNDFYYATPPSQLLKAVKNATEIEGMRKAMQKDGVALVHFLYWLKKAVGSEPLSEYEVGKKLLSFRAEQEGFQGASFGTIAGYNENGAIVHYSAKAENAKSLTDSGSLLLDSGGQYLEGTTDITRTIPLGNTSEIFNKDYTLVLKGMIALTLARFPKGSKGCNIDAIARQPLWQNLRNYGHGTGHGVGCFLNVHEGPQSIRQELKDQEILPGMITSNEPGLYREGEYGIRHENLILCKEDETSEFGNFYAHETLTICPFFTEPIIKELLNDEELKWLNEYNQWVYQNLSSELDEEHKNWLKEVCKSI</sequence>
<dbReference type="Pfam" id="PF16189">
    <property type="entry name" value="Creatinase_N_2"/>
    <property type="match status" value="1"/>
</dbReference>
<feature type="domain" description="Creatinase N-terminal" evidence="5">
    <location>
        <begin position="7"/>
        <end position="136"/>
    </location>
</feature>
<dbReference type="SUPFAM" id="SSF53092">
    <property type="entry name" value="Creatinase/prolidase N-terminal domain"/>
    <property type="match status" value="1"/>
</dbReference>
<dbReference type="GO" id="GO:0070006">
    <property type="term" value="F:metalloaminopeptidase activity"/>
    <property type="evidence" value="ECO:0007669"/>
    <property type="project" value="InterPro"/>
</dbReference>
<dbReference type="InterPro" id="IPR050422">
    <property type="entry name" value="X-Pro_aminopeptidase_P"/>
</dbReference>
<dbReference type="Proteomes" id="UP000251835">
    <property type="component" value="Unassembled WGS sequence"/>
</dbReference>
<dbReference type="PANTHER" id="PTHR43763">
    <property type="entry name" value="XAA-PRO AMINOPEPTIDASE 1"/>
    <property type="match status" value="1"/>
</dbReference>
<evidence type="ECO:0000256" key="1">
    <source>
        <dbReference type="ARBA" id="ARBA00008766"/>
    </source>
</evidence>
<evidence type="ECO:0000259" key="5">
    <source>
        <dbReference type="Pfam" id="PF01321"/>
    </source>
</evidence>
<evidence type="ECO:0000259" key="6">
    <source>
        <dbReference type="Pfam" id="PF16188"/>
    </source>
</evidence>
<dbReference type="InterPro" id="IPR036005">
    <property type="entry name" value="Creatinase/aminopeptidase-like"/>
</dbReference>
<evidence type="ECO:0000256" key="2">
    <source>
        <dbReference type="ARBA" id="ARBA00022723"/>
    </source>
</evidence>
<dbReference type="Gene3D" id="3.40.350.10">
    <property type="entry name" value="Creatinase/prolidase N-terminal domain"/>
    <property type="match status" value="2"/>
</dbReference>
<evidence type="ECO:0000256" key="3">
    <source>
        <dbReference type="ARBA" id="ARBA00022801"/>
    </source>
</evidence>
<protein>
    <submittedName>
        <fullName evidence="7">Xaa-Pro aminopeptidase</fullName>
    </submittedName>
</protein>
<dbReference type="Pfam" id="PF16188">
    <property type="entry name" value="Peptidase_M24_C"/>
    <property type="match status" value="1"/>
</dbReference>
<dbReference type="GO" id="GO:0005737">
    <property type="term" value="C:cytoplasm"/>
    <property type="evidence" value="ECO:0007669"/>
    <property type="project" value="UniProtKB-ARBA"/>
</dbReference>
<comment type="caution">
    <text evidence="7">The sequence shown here is derived from an EMBL/GenBank/DDBJ whole genome shotgun (WGS) entry which is preliminary data.</text>
</comment>
<proteinExistence type="inferred from homology"/>
<reference evidence="7 8" key="1">
    <citation type="submission" date="2018-05" db="EMBL/GenBank/DDBJ databases">
        <title>Genomic Encyclopedia of Type Strains, Phase IV (KMG-IV): sequencing the most valuable type-strain genomes for metagenomic binning, comparative biology and taxonomic classification.</title>
        <authorList>
            <person name="Goeker M."/>
        </authorList>
    </citation>
    <scope>NUCLEOTIDE SEQUENCE [LARGE SCALE GENOMIC DNA]</scope>
    <source>
        <strain evidence="7 8">DSM 28579</strain>
    </source>
</reference>
<dbReference type="Gene3D" id="3.90.230.10">
    <property type="entry name" value="Creatinase/methionine aminopeptidase superfamily"/>
    <property type="match status" value="1"/>
</dbReference>
<organism evidence="7 8">
    <name type="scientific">Balneicella halophila</name>
    <dbReference type="NCBI Taxonomy" id="1537566"/>
    <lineage>
        <taxon>Bacteria</taxon>
        <taxon>Pseudomonadati</taxon>
        <taxon>Bacteroidota</taxon>
        <taxon>Bacteroidia</taxon>
        <taxon>Bacteroidales</taxon>
        <taxon>Balneicellaceae</taxon>
        <taxon>Balneicella</taxon>
    </lineage>
</organism>
<evidence type="ECO:0000313" key="8">
    <source>
        <dbReference type="Proteomes" id="UP000251835"/>
    </source>
</evidence>
<dbReference type="EMBL" id="QENZ01000005">
    <property type="protein sequence ID" value="PVX49853.1"/>
    <property type="molecule type" value="Genomic_DNA"/>
</dbReference>